<evidence type="ECO:0000313" key="2">
    <source>
        <dbReference type="Proteomes" id="UP000503349"/>
    </source>
</evidence>
<reference evidence="1 2" key="1">
    <citation type="submission" date="2019-02" db="EMBL/GenBank/DDBJ databases">
        <title>Opniocepnalus argus genome.</title>
        <authorList>
            <person name="Zhou C."/>
            <person name="Xiao S."/>
        </authorList>
    </citation>
    <scope>NUCLEOTIDE SEQUENCE [LARGE SCALE GENOMIC DNA]</scope>
    <source>
        <strain evidence="1">OARG1902GOOAL</strain>
        <tissue evidence="1">Muscle</tissue>
    </source>
</reference>
<protein>
    <submittedName>
        <fullName evidence="1">Uncharacterized protein</fullName>
    </submittedName>
</protein>
<proteinExistence type="predicted"/>
<dbReference type="Proteomes" id="UP000503349">
    <property type="component" value="Chromosome 10"/>
</dbReference>
<dbReference type="AlphaFoldDB" id="A0A6G1PWQ6"/>
<reference evidence="2" key="2">
    <citation type="submission" date="2019-02" db="EMBL/GenBank/DDBJ databases">
        <title>Opniocepnalus argus Var Kimnra genome.</title>
        <authorList>
            <person name="Zhou C."/>
            <person name="Xiao S."/>
        </authorList>
    </citation>
    <scope>NUCLEOTIDE SEQUENCE [LARGE SCALE GENOMIC DNA]</scope>
</reference>
<dbReference type="EMBL" id="CM015721">
    <property type="protein sequence ID" value="KAF3694613.1"/>
    <property type="molecule type" value="Genomic_DNA"/>
</dbReference>
<evidence type="ECO:0000313" key="1">
    <source>
        <dbReference type="EMBL" id="KAF3694613.1"/>
    </source>
</evidence>
<accession>A0A6G1PWQ6</accession>
<sequence>MAFQTSFCTATFSSSSGGIMSRSQGPDGIYNPSNVFWVYHRVSYELGTPGRPPAGGAQEAFLLND</sequence>
<name>A0A6G1PWQ6_CHAAH</name>
<gene>
    <name evidence="1" type="ORF">EXN66_Car010289</name>
</gene>
<organism evidence="1 2">
    <name type="scientific">Channa argus</name>
    <name type="common">Northern snakehead</name>
    <name type="synonym">Ophicephalus argus</name>
    <dbReference type="NCBI Taxonomy" id="215402"/>
    <lineage>
        <taxon>Eukaryota</taxon>
        <taxon>Metazoa</taxon>
        <taxon>Chordata</taxon>
        <taxon>Craniata</taxon>
        <taxon>Vertebrata</taxon>
        <taxon>Euteleostomi</taxon>
        <taxon>Actinopterygii</taxon>
        <taxon>Neopterygii</taxon>
        <taxon>Teleostei</taxon>
        <taxon>Neoteleostei</taxon>
        <taxon>Acanthomorphata</taxon>
        <taxon>Anabantaria</taxon>
        <taxon>Anabantiformes</taxon>
        <taxon>Channoidei</taxon>
        <taxon>Channidae</taxon>
        <taxon>Channa</taxon>
    </lineage>
</organism>
<keyword evidence="2" id="KW-1185">Reference proteome</keyword>